<keyword evidence="8" id="KW-0408">Iron</keyword>
<dbReference type="GO" id="GO:0010181">
    <property type="term" value="F:FMN binding"/>
    <property type="evidence" value="ECO:0007669"/>
    <property type="project" value="InterPro"/>
</dbReference>
<dbReference type="EMBL" id="QDKM01000009">
    <property type="protein sequence ID" value="PVH27737.1"/>
    <property type="molecule type" value="Genomic_DNA"/>
</dbReference>
<dbReference type="InterPro" id="IPR036188">
    <property type="entry name" value="FAD/NAD-bd_sf"/>
</dbReference>
<dbReference type="GO" id="GO:0046872">
    <property type="term" value="F:metal ion binding"/>
    <property type="evidence" value="ECO:0007669"/>
    <property type="project" value="UniProtKB-KW"/>
</dbReference>
<accession>A0A2T8HQL0</accession>
<protein>
    <submittedName>
        <fullName evidence="12">N-methylproline demethylase</fullName>
    </submittedName>
</protein>
<dbReference type="GO" id="GO:0016491">
    <property type="term" value="F:oxidoreductase activity"/>
    <property type="evidence" value="ECO:0007669"/>
    <property type="project" value="UniProtKB-KW"/>
</dbReference>
<dbReference type="InterPro" id="IPR023753">
    <property type="entry name" value="FAD/NAD-binding_dom"/>
</dbReference>
<evidence type="ECO:0000313" key="12">
    <source>
        <dbReference type="EMBL" id="PVH27737.1"/>
    </source>
</evidence>
<keyword evidence="6" id="KW-0479">Metal-binding</keyword>
<dbReference type="InterPro" id="IPR001155">
    <property type="entry name" value="OxRdtase_FMN_N"/>
</dbReference>
<dbReference type="GO" id="GO:0051536">
    <property type="term" value="F:iron-sulfur cluster binding"/>
    <property type="evidence" value="ECO:0007669"/>
    <property type="project" value="UniProtKB-KW"/>
</dbReference>
<evidence type="ECO:0000259" key="11">
    <source>
        <dbReference type="Pfam" id="PF07992"/>
    </source>
</evidence>
<keyword evidence="4" id="KW-0285">Flavoprotein</keyword>
<dbReference type="SUPFAM" id="SSF51395">
    <property type="entry name" value="FMN-linked oxidoreductases"/>
    <property type="match status" value="1"/>
</dbReference>
<feature type="domain" description="NADH:flavin oxidoreductase/NADH oxidase N-terminal" evidence="10">
    <location>
        <begin position="4"/>
        <end position="335"/>
    </location>
</feature>
<keyword evidence="7" id="KW-0560">Oxidoreductase</keyword>
<dbReference type="Gene3D" id="3.20.20.70">
    <property type="entry name" value="Aldolase class I"/>
    <property type="match status" value="1"/>
</dbReference>
<comment type="similarity">
    <text evidence="3">In the N-terminal section; belongs to the NADH:flavin oxidoreductase/NADH oxidase family.</text>
</comment>
<organism evidence="12 13">
    <name type="scientific">Pararhodobacter oceanensis</name>
    <dbReference type="NCBI Taxonomy" id="2172121"/>
    <lineage>
        <taxon>Bacteria</taxon>
        <taxon>Pseudomonadati</taxon>
        <taxon>Pseudomonadota</taxon>
        <taxon>Alphaproteobacteria</taxon>
        <taxon>Rhodobacterales</taxon>
        <taxon>Paracoccaceae</taxon>
        <taxon>Pararhodobacter</taxon>
    </lineage>
</organism>
<comment type="cofactor">
    <cofactor evidence="2">
        <name>[4Fe-4S] cluster</name>
        <dbReference type="ChEBI" id="CHEBI:49883"/>
    </cofactor>
</comment>
<evidence type="ECO:0000313" key="13">
    <source>
        <dbReference type="Proteomes" id="UP000245911"/>
    </source>
</evidence>
<evidence type="ECO:0000256" key="8">
    <source>
        <dbReference type="ARBA" id="ARBA00023004"/>
    </source>
</evidence>
<gene>
    <name evidence="12" type="ORF">DDE20_15630</name>
</gene>
<keyword evidence="12" id="KW-0489">Methyltransferase</keyword>
<dbReference type="Gene3D" id="3.40.50.720">
    <property type="entry name" value="NAD(P)-binding Rossmann-like Domain"/>
    <property type="match status" value="1"/>
</dbReference>
<sequence>MSDILEPFQLGTMTLRNRIVSTAHAPNLVENGHPKTRYRLYHEEKAKGGVALTMIGGSTNIAPDSPSVFGQLYAGDDSIIPWFQKLTHGVKSHGAAVMCQITHMGRRTAWDDGHWLPVLAPSGLRERAHRAFPKVMEAEDIARVIGDFAAAARRVQAGGFDGLELLSHSHLLGQFLSPATNQREDAFGGSLANRMRLTLQVLDAVRAEVGPDFILSMRITGDEELDGGLSAEDCIEAAKMLEATGQVDLLNILAGAPYDDLGLAGWVRPMGLPSAPHIPVAGRIRAAVSLPILHAGGIADLATARHAVAGGHVDLVGMTRAHMADPHLVAKLMRGEEVRIRPCVGLGYCVDRVNQGKPAVCGQNAATGREAVLPHVITKADMPKRVVVIGGGPGGMEAARVSALRGHQVVLFEASDRLGGQLALAAKSRTRRQIWGVADWLISELAALGVEPRLNHYAEPEDIHAESPDLVIIASGGWPDAPSIPGAELALSSWDVLTGAARVSGEILLCDEVGDQPSAVVAEFMASAGASLELATPDRALLHDLGPTTSAVALRDLARTGVSFTCLYEPLSLMREGNRIKATLRHVLTKEEVTREVDHVVIEHGATPMDELFHTLKAGSRNAGQLDHQALITGTNPFQTLNKSGTYHLARIGDAVTSRNLHAALLDALRTCAFY</sequence>
<evidence type="ECO:0000256" key="6">
    <source>
        <dbReference type="ARBA" id="ARBA00022723"/>
    </source>
</evidence>
<dbReference type="Pfam" id="PF07992">
    <property type="entry name" value="Pyr_redox_2"/>
    <property type="match status" value="1"/>
</dbReference>
<dbReference type="PANTHER" id="PTHR42917:SF2">
    <property type="entry name" value="2,4-DIENOYL-COA REDUCTASE [(2E)-ENOYL-COA-PRODUCING]"/>
    <property type="match status" value="1"/>
</dbReference>
<dbReference type="GO" id="GO:0008168">
    <property type="term" value="F:methyltransferase activity"/>
    <property type="evidence" value="ECO:0007669"/>
    <property type="project" value="UniProtKB-KW"/>
</dbReference>
<evidence type="ECO:0000256" key="1">
    <source>
        <dbReference type="ARBA" id="ARBA00001917"/>
    </source>
</evidence>
<dbReference type="Gene3D" id="3.50.50.60">
    <property type="entry name" value="FAD/NAD(P)-binding domain"/>
    <property type="match status" value="1"/>
</dbReference>
<comment type="cofactor">
    <cofactor evidence="1">
        <name>FMN</name>
        <dbReference type="ChEBI" id="CHEBI:58210"/>
    </cofactor>
</comment>
<evidence type="ECO:0000256" key="9">
    <source>
        <dbReference type="ARBA" id="ARBA00023014"/>
    </source>
</evidence>
<keyword evidence="12" id="KW-0808">Transferase</keyword>
<dbReference type="RefSeq" id="WP_116559464.1">
    <property type="nucleotide sequence ID" value="NZ_QDKM01000009.1"/>
</dbReference>
<dbReference type="AlphaFoldDB" id="A0A2T8HQL0"/>
<feature type="domain" description="FAD/NAD(P)-binding" evidence="11">
    <location>
        <begin position="385"/>
        <end position="628"/>
    </location>
</feature>
<dbReference type="PANTHER" id="PTHR42917">
    <property type="entry name" value="2,4-DIENOYL-COA REDUCTASE"/>
    <property type="match status" value="1"/>
</dbReference>
<evidence type="ECO:0000256" key="2">
    <source>
        <dbReference type="ARBA" id="ARBA00001966"/>
    </source>
</evidence>
<dbReference type="PRINTS" id="PR00368">
    <property type="entry name" value="FADPNR"/>
</dbReference>
<keyword evidence="13" id="KW-1185">Reference proteome</keyword>
<keyword evidence="5" id="KW-0288">FMN</keyword>
<dbReference type="InterPro" id="IPR013785">
    <property type="entry name" value="Aldolase_TIM"/>
</dbReference>
<reference evidence="12 13" key="1">
    <citation type="submission" date="2018-04" db="EMBL/GenBank/DDBJ databases">
        <title>Pararhodobacter oceanense sp. nov., isolated from marine intertidal sediment.</title>
        <authorList>
            <person name="Wang X.-L."/>
            <person name="Du Z.-J."/>
        </authorList>
    </citation>
    <scope>NUCLEOTIDE SEQUENCE [LARGE SCALE GENOMIC DNA]</scope>
    <source>
        <strain evidence="12 13">AM505</strain>
    </source>
</reference>
<dbReference type="SUPFAM" id="SSF51905">
    <property type="entry name" value="FAD/NAD(P)-binding domain"/>
    <property type="match status" value="1"/>
</dbReference>
<evidence type="ECO:0000259" key="10">
    <source>
        <dbReference type="Pfam" id="PF00724"/>
    </source>
</evidence>
<keyword evidence="9" id="KW-0411">Iron-sulfur</keyword>
<dbReference type="OrthoDB" id="9784632at2"/>
<evidence type="ECO:0000256" key="5">
    <source>
        <dbReference type="ARBA" id="ARBA00022643"/>
    </source>
</evidence>
<evidence type="ECO:0000256" key="4">
    <source>
        <dbReference type="ARBA" id="ARBA00022630"/>
    </source>
</evidence>
<dbReference type="Proteomes" id="UP000245911">
    <property type="component" value="Unassembled WGS sequence"/>
</dbReference>
<evidence type="ECO:0000256" key="7">
    <source>
        <dbReference type="ARBA" id="ARBA00023002"/>
    </source>
</evidence>
<dbReference type="Pfam" id="PF00724">
    <property type="entry name" value="Oxidored_FMN"/>
    <property type="match status" value="1"/>
</dbReference>
<dbReference type="InterPro" id="IPR051793">
    <property type="entry name" value="NADH:flavin_oxidoreductase"/>
</dbReference>
<dbReference type="GO" id="GO:0032259">
    <property type="term" value="P:methylation"/>
    <property type="evidence" value="ECO:0007669"/>
    <property type="project" value="UniProtKB-KW"/>
</dbReference>
<comment type="caution">
    <text evidence="12">The sequence shown here is derived from an EMBL/GenBank/DDBJ whole genome shotgun (WGS) entry which is preliminary data.</text>
</comment>
<name>A0A2T8HQL0_9RHOB</name>
<proteinExistence type="inferred from homology"/>
<evidence type="ECO:0000256" key="3">
    <source>
        <dbReference type="ARBA" id="ARBA00011048"/>
    </source>
</evidence>
<dbReference type="CDD" id="cd04734">
    <property type="entry name" value="OYE_like_3_FMN"/>
    <property type="match status" value="1"/>
</dbReference>